<evidence type="ECO:0000256" key="16">
    <source>
        <dbReference type="ARBA" id="ARBA00039024"/>
    </source>
</evidence>
<comment type="caution">
    <text evidence="20">The sequence shown here is derived from an EMBL/GenBank/DDBJ whole genome shotgun (WGS) entry which is preliminary data.</text>
</comment>
<evidence type="ECO:0000256" key="7">
    <source>
        <dbReference type="ARBA" id="ARBA00022692"/>
    </source>
</evidence>
<evidence type="ECO:0000256" key="14">
    <source>
        <dbReference type="ARBA" id="ARBA00023136"/>
    </source>
</evidence>
<dbReference type="PANTHER" id="PTHR32523:SF8">
    <property type="entry name" value="DOLICHOL KINASE"/>
    <property type="match status" value="1"/>
</dbReference>
<dbReference type="GO" id="GO:0010276">
    <property type="term" value="F:phytol kinase activity"/>
    <property type="evidence" value="ECO:0007669"/>
    <property type="project" value="UniProtKB-EC"/>
</dbReference>
<sequence>MSTPSQADPFAWLFDDSISESEWDSIFGPKIFQVADIKKPLLKEIPAAVDISFSSNEIQRTVDALVVLLSPANLSQRPPLRRTLRELLPCVCRWLTFLVQNFILGRTPRTLHEMTLQKHMAYLSQRLVEIAVDPSFEALHNHSKSVHFSHFFATMLHVAIHLLESGDPWFRTLFTALKRVITDDDMLAILSELPHEHDLPAICVHALIAAHETRHPDLLAPVDVDLRTFRQYHIVKWLARTLSSLAKRITAIELEELKVACANMILCAEMITCHILSGYTWVIEALDSHILPSIAKTRFLDTQLYRVGELADSPFRLAVPYMELINAIRPFTLIHPVALRVPRHAQRVLACLGAQRLLPDDPFNKAFSSLLREAQLSHEDIRRFRTGLGGTYCGNAKCPETIVSSTDSPKMKKCSQCHVVAYCSSKCQKQDWKANHREACPLLKPEHPGDGFRLSSIDKAYIKHMVQQNIFRLRARLLQEKATCEVGVAARSNAVTVRVMYNVWPFKIYIEKASKSLESLNCRHAREEFEVQLGQLDVSKEILVVVWHPGFTCHSAMVYRQSLFENGQSL</sequence>
<gene>
    <name evidence="20" type="ORF">VNI00_009388</name>
</gene>
<dbReference type="PANTHER" id="PTHR32523">
    <property type="entry name" value="PHYTOL KINASE 1, CHLOROPLASTIC"/>
    <property type="match status" value="1"/>
</dbReference>
<keyword evidence="12" id="KW-0809">Transit peptide</keyword>
<dbReference type="InterPro" id="IPR039606">
    <property type="entry name" value="Phytol/farnesol_kinase"/>
</dbReference>
<evidence type="ECO:0000256" key="9">
    <source>
        <dbReference type="ARBA" id="ARBA00022771"/>
    </source>
</evidence>
<evidence type="ECO:0000256" key="2">
    <source>
        <dbReference type="ARBA" id="ARBA00004229"/>
    </source>
</evidence>
<evidence type="ECO:0000256" key="5">
    <source>
        <dbReference type="ARBA" id="ARBA00022640"/>
    </source>
</evidence>
<dbReference type="PROSITE" id="PS01360">
    <property type="entry name" value="ZF_MYND_1"/>
    <property type="match status" value="1"/>
</dbReference>
<organism evidence="20 21">
    <name type="scientific">Paramarasmius palmivorus</name>
    <dbReference type="NCBI Taxonomy" id="297713"/>
    <lineage>
        <taxon>Eukaryota</taxon>
        <taxon>Fungi</taxon>
        <taxon>Dikarya</taxon>
        <taxon>Basidiomycota</taxon>
        <taxon>Agaricomycotina</taxon>
        <taxon>Agaricomycetes</taxon>
        <taxon>Agaricomycetidae</taxon>
        <taxon>Agaricales</taxon>
        <taxon>Marasmiineae</taxon>
        <taxon>Marasmiaceae</taxon>
        <taxon>Paramarasmius</taxon>
    </lineage>
</organism>
<evidence type="ECO:0000256" key="6">
    <source>
        <dbReference type="ARBA" id="ARBA00022679"/>
    </source>
</evidence>
<evidence type="ECO:0000256" key="3">
    <source>
        <dbReference type="ARBA" id="ARBA00010794"/>
    </source>
</evidence>
<feature type="domain" description="MYND-type" evidence="19">
    <location>
        <begin position="390"/>
        <end position="440"/>
    </location>
</feature>
<dbReference type="Gene3D" id="6.10.140.2220">
    <property type="match status" value="1"/>
</dbReference>
<keyword evidence="14" id="KW-0472">Membrane</keyword>
<comment type="similarity">
    <text evidence="3">Belongs to the polyprenol kinase family.</text>
</comment>
<evidence type="ECO:0000313" key="20">
    <source>
        <dbReference type="EMBL" id="KAK7041518.1"/>
    </source>
</evidence>
<evidence type="ECO:0000256" key="1">
    <source>
        <dbReference type="ARBA" id="ARBA00004141"/>
    </source>
</evidence>
<comment type="catalytic activity">
    <reaction evidence="17">
        <text>phytol + CTP = phytyl phosphate + CDP + H(+)</text>
        <dbReference type="Rhea" id="RHEA:38055"/>
        <dbReference type="ChEBI" id="CHEBI:15378"/>
        <dbReference type="ChEBI" id="CHEBI:17327"/>
        <dbReference type="ChEBI" id="CHEBI:37563"/>
        <dbReference type="ChEBI" id="CHEBI:58069"/>
        <dbReference type="ChEBI" id="CHEBI:75483"/>
        <dbReference type="EC" id="2.7.1.182"/>
    </reaction>
</comment>
<keyword evidence="13" id="KW-1133">Transmembrane helix</keyword>
<evidence type="ECO:0000256" key="17">
    <source>
        <dbReference type="ARBA" id="ARBA00048889"/>
    </source>
</evidence>
<keyword evidence="4" id="KW-0150">Chloroplast</keyword>
<accession>A0AAW0CRV0</accession>
<dbReference type="Proteomes" id="UP001383192">
    <property type="component" value="Unassembled WGS sequence"/>
</dbReference>
<dbReference type="AlphaFoldDB" id="A0AAW0CRV0"/>
<dbReference type="SUPFAM" id="SSF144232">
    <property type="entry name" value="HIT/MYND zinc finger-like"/>
    <property type="match status" value="1"/>
</dbReference>
<keyword evidence="7" id="KW-0812">Transmembrane</keyword>
<evidence type="ECO:0000313" key="21">
    <source>
        <dbReference type="Proteomes" id="UP001383192"/>
    </source>
</evidence>
<keyword evidence="21" id="KW-1185">Reference proteome</keyword>
<proteinExistence type="inferred from homology"/>
<keyword evidence="11" id="KW-0862">Zinc</keyword>
<dbReference type="GO" id="GO:0008270">
    <property type="term" value="F:zinc ion binding"/>
    <property type="evidence" value="ECO:0007669"/>
    <property type="project" value="UniProtKB-KW"/>
</dbReference>
<dbReference type="EMBL" id="JAYKXP010000034">
    <property type="protein sequence ID" value="KAK7041518.1"/>
    <property type="molecule type" value="Genomic_DNA"/>
</dbReference>
<keyword evidence="6" id="KW-0808">Transferase</keyword>
<comment type="subcellular location">
    <subcellularLocation>
        <location evidence="1">Membrane</location>
        <topology evidence="1">Multi-pass membrane protein</topology>
    </subcellularLocation>
    <subcellularLocation>
        <location evidence="2">Plastid</location>
        <location evidence="2">Chloroplast</location>
    </subcellularLocation>
</comment>
<evidence type="ECO:0000256" key="18">
    <source>
        <dbReference type="PROSITE-ProRule" id="PRU00134"/>
    </source>
</evidence>
<name>A0AAW0CRV0_9AGAR</name>
<evidence type="ECO:0000259" key="19">
    <source>
        <dbReference type="PROSITE" id="PS50865"/>
    </source>
</evidence>
<keyword evidence="9 18" id="KW-0863">Zinc-finger</keyword>
<reference evidence="20 21" key="1">
    <citation type="submission" date="2024-01" db="EMBL/GenBank/DDBJ databases">
        <title>A draft genome for a cacao thread blight-causing isolate of Paramarasmius palmivorus.</title>
        <authorList>
            <person name="Baruah I.K."/>
            <person name="Bukari Y."/>
            <person name="Amoako-Attah I."/>
            <person name="Meinhardt L.W."/>
            <person name="Bailey B.A."/>
            <person name="Cohen S.P."/>
        </authorList>
    </citation>
    <scope>NUCLEOTIDE SEQUENCE [LARGE SCALE GENOMIC DNA]</scope>
    <source>
        <strain evidence="20 21">GH-12</strain>
    </source>
</reference>
<evidence type="ECO:0000256" key="13">
    <source>
        <dbReference type="ARBA" id="ARBA00022989"/>
    </source>
</evidence>
<keyword evidence="10" id="KW-0418">Kinase</keyword>
<evidence type="ECO:0000256" key="11">
    <source>
        <dbReference type="ARBA" id="ARBA00022833"/>
    </source>
</evidence>
<dbReference type="EC" id="2.7.1.182" evidence="16"/>
<dbReference type="Pfam" id="PF01753">
    <property type="entry name" value="zf-MYND"/>
    <property type="match status" value="1"/>
</dbReference>
<keyword evidence="5" id="KW-0934">Plastid</keyword>
<keyword evidence="8" id="KW-0479">Metal-binding</keyword>
<evidence type="ECO:0000256" key="8">
    <source>
        <dbReference type="ARBA" id="ARBA00022723"/>
    </source>
</evidence>
<evidence type="ECO:0000256" key="12">
    <source>
        <dbReference type="ARBA" id="ARBA00022946"/>
    </source>
</evidence>
<evidence type="ECO:0000256" key="15">
    <source>
        <dbReference type="ARBA" id="ARBA00024015"/>
    </source>
</evidence>
<comment type="pathway">
    <text evidence="15">Cofactor biosynthesis; tocopherol biosynthesis.</text>
</comment>
<dbReference type="PROSITE" id="PS50865">
    <property type="entry name" value="ZF_MYND_2"/>
    <property type="match status" value="1"/>
</dbReference>
<protein>
    <recommendedName>
        <fullName evidence="16">phytol kinase</fullName>
        <ecNumber evidence="16">2.7.1.182</ecNumber>
    </recommendedName>
</protein>
<evidence type="ECO:0000256" key="4">
    <source>
        <dbReference type="ARBA" id="ARBA00022528"/>
    </source>
</evidence>
<dbReference type="InterPro" id="IPR002893">
    <property type="entry name" value="Znf_MYND"/>
</dbReference>
<evidence type="ECO:0000256" key="10">
    <source>
        <dbReference type="ARBA" id="ARBA00022777"/>
    </source>
</evidence>
<dbReference type="GO" id="GO:0016020">
    <property type="term" value="C:membrane"/>
    <property type="evidence" value="ECO:0007669"/>
    <property type="project" value="UniProtKB-SubCell"/>
</dbReference>